<dbReference type="RefSeq" id="WP_207884175.1">
    <property type="nucleotide sequence ID" value="NZ_JAFVMF010000048.1"/>
</dbReference>
<evidence type="ECO:0000313" key="1">
    <source>
        <dbReference type="EMBL" id="MBO1362077.1"/>
    </source>
</evidence>
<protein>
    <submittedName>
        <fullName evidence="1">Uncharacterized protein</fullName>
    </submittedName>
</protein>
<name>A0ABS3M1L3_9PROT</name>
<proteinExistence type="predicted"/>
<evidence type="ECO:0000313" key="2">
    <source>
        <dbReference type="Proteomes" id="UP000664771"/>
    </source>
</evidence>
<reference evidence="1 2" key="1">
    <citation type="submission" date="2021-03" db="EMBL/GenBank/DDBJ databases">
        <title>The complete genome sequence of Acetobacter sacchari TBRC 11175.</title>
        <authorList>
            <person name="Charoenyingcharoen P."/>
            <person name="Yukphan P."/>
        </authorList>
    </citation>
    <scope>NUCLEOTIDE SEQUENCE [LARGE SCALE GENOMIC DNA]</scope>
    <source>
        <strain evidence="1 2">TBRC 11175</strain>
    </source>
</reference>
<keyword evidence="2" id="KW-1185">Reference proteome</keyword>
<accession>A0ABS3M1L3</accession>
<dbReference type="Proteomes" id="UP000664771">
    <property type="component" value="Unassembled WGS sequence"/>
</dbReference>
<comment type="caution">
    <text evidence="1">The sequence shown here is derived from an EMBL/GenBank/DDBJ whole genome shotgun (WGS) entry which is preliminary data.</text>
</comment>
<sequence length="159" mass="17914">MGTEAKHQNKLEPRDNKFHVGNGMDGKHYWLTPPEVYVPLNMEFRFTFDPCPYPKPKNFDGLTCEWGSSNYVNPPFGSIIHDGKKKGPTAWARKAISESEKGKDVVLVYPIDKWILMLLAAGAEVRNLRDVRWLATEDGSQGKGTGRHIAAFILRGSKQ</sequence>
<gene>
    <name evidence="1" type="ORF">J2D73_20070</name>
</gene>
<organism evidence="1 2">
    <name type="scientific">Acetobacter sacchari</name>
    <dbReference type="NCBI Taxonomy" id="2661687"/>
    <lineage>
        <taxon>Bacteria</taxon>
        <taxon>Pseudomonadati</taxon>
        <taxon>Pseudomonadota</taxon>
        <taxon>Alphaproteobacteria</taxon>
        <taxon>Acetobacterales</taxon>
        <taxon>Acetobacteraceae</taxon>
        <taxon>Acetobacter</taxon>
    </lineage>
</organism>
<dbReference type="EMBL" id="JAFVMF010000048">
    <property type="protein sequence ID" value="MBO1362077.1"/>
    <property type="molecule type" value="Genomic_DNA"/>
</dbReference>